<comment type="caution">
    <text evidence="2">The sequence shown here is derived from an EMBL/GenBank/DDBJ whole genome shotgun (WGS) entry which is preliminary data.</text>
</comment>
<dbReference type="CDD" id="cd06558">
    <property type="entry name" value="crotonase-like"/>
    <property type="match status" value="1"/>
</dbReference>
<keyword evidence="3" id="KW-1185">Reference proteome</keyword>
<accession>A0A916UAI0</accession>
<dbReference type="PANTHER" id="PTHR42964:SF1">
    <property type="entry name" value="POLYKETIDE BIOSYNTHESIS ENOYL-COA HYDRATASE PKSH-RELATED"/>
    <property type="match status" value="1"/>
</dbReference>
<protein>
    <submittedName>
        <fullName evidence="2">Methylglutaconyl-CoA hydratase</fullName>
    </submittedName>
</protein>
<dbReference type="PANTHER" id="PTHR42964">
    <property type="entry name" value="ENOYL-COA HYDRATASE"/>
    <property type="match status" value="1"/>
</dbReference>
<dbReference type="InterPro" id="IPR029045">
    <property type="entry name" value="ClpP/crotonase-like_dom_sf"/>
</dbReference>
<name>A0A916UAI0_9HYPH</name>
<dbReference type="InterPro" id="IPR051683">
    <property type="entry name" value="Enoyl-CoA_Hydratase/Isomerase"/>
</dbReference>
<dbReference type="Gene3D" id="1.10.12.10">
    <property type="entry name" value="Lyase 2-enoyl-coa Hydratase, Chain A, domain 2"/>
    <property type="match status" value="1"/>
</dbReference>
<evidence type="ECO:0000313" key="3">
    <source>
        <dbReference type="Proteomes" id="UP000637002"/>
    </source>
</evidence>
<dbReference type="AlphaFoldDB" id="A0A916UAI0"/>
<evidence type="ECO:0000313" key="2">
    <source>
        <dbReference type="EMBL" id="GGC65063.1"/>
    </source>
</evidence>
<dbReference type="Proteomes" id="UP000637002">
    <property type="component" value="Unassembled WGS sequence"/>
</dbReference>
<dbReference type="GO" id="GO:0003824">
    <property type="term" value="F:catalytic activity"/>
    <property type="evidence" value="ECO:0007669"/>
    <property type="project" value="UniProtKB-ARBA"/>
</dbReference>
<sequence>MPPLSTIEFDVDARGVARLTLARAEAHNAMNGVMYDEAREAVRRCDTDPGIRVLVLSGQGVTFCSGGDLKYQRAQAARPQSERLAEASKLAFWLRELDTLSKPAIGRINGPAYAGGLGLIAVCDIAIGVDTAQFAITEARLGLLPGMISPYVVRRIGVPAARRLFLTGRRISGAEAAQIGLLTEAVPAGDLDEAVAREIDMILQCAPGALAANKRLIEYVSTHTSADNMIYTVDRVAEMWGWEEAAEGMQSFIEKRKPRWQSASS</sequence>
<organism evidence="2 3">
    <name type="scientific">Chelatococcus reniformis</name>
    <dbReference type="NCBI Taxonomy" id="1494448"/>
    <lineage>
        <taxon>Bacteria</taxon>
        <taxon>Pseudomonadati</taxon>
        <taxon>Pseudomonadota</taxon>
        <taxon>Alphaproteobacteria</taxon>
        <taxon>Hyphomicrobiales</taxon>
        <taxon>Chelatococcaceae</taxon>
        <taxon>Chelatococcus</taxon>
    </lineage>
</organism>
<comment type="similarity">
    <text evidence="1">Belongs to the enoyl-CoA hydratase/isomerase family.</text>
</comment>
<dbReference type="Pfam" id="PF00378">
    <property type="entry name" value="ECH_1"/>
    <property type="match status" value="1"/>
</dbReference>
<dbReference type="EMBL" id="BMGG01000004">
    <property type="protein sequence ID" value="GGC65063.1"/>
    <property type="molecule type" value="Genomic_DNA"/>
</dbReference>
<reference evidence="2" key="1">
    <citation type="journal article" date="2014" name="Int. J. Syst. Evol. Microbiol.">
        <title>Complete genome sequence of Corynebacterium casei LMG S-19264T (=DSM 44701T), isolated from a smear-ripened cheese.</title>
        <authorList>
            <consortium name="US DOE Joint Genome Institute (JGI-PGF)"/>
            <person name="Walter F."/>
            <person name="Albersmeier A."/>
            <person name="Kalinowski J."/>
            <person name="Ruckert C."/>
        </authorList>
    </citation>
    <scope>NUCLEOTIDE SEQUENCE</scope>
    <source>
        <strain evidence="2">CGMCC 1.12919</strain>
    </source>
</reference>
<dbReference type="Gene3D" id="3.90.226.10">
    <property type="entry name" value="2-enoyl-CoA Hydratase, Chain A, domain 1"/>
    <property type="match status" value="1"/>
</dbReference>
<gene>
    <name evidence="2" type="ORF">GCM10010994_24620</name>
</gene>
<dbReference type="RefSeq" id="WP_188609460.1">
    <property type="nucleotide sequence ID" value="NZ_BMGG01000004.1"/>
</dbReference>
<reference evidence="2" key="2">
    <citation type="submission" date="2020-09" db="EMBL/GenBank/DDBJ databases">
        <authorList>
            <person name="Sun Q."/>
            <person name="Zhou Y."/>
        </authorList>
    </citation>
    <scope>NUCLEOTIDE SEQUENCE</scope>
    <source>
        <strain evidence="2">CGMCC 1.12919</strain>
    </source>
</reference>
<dbReference type="InterPro" id="IPR014748">
    <property type="entry name" value="Enoyl-CoA_hydra_C"/>
</dbReference>
<dbReference type="InterPro" id="IPR001753">
    <property type="entry name" value="Enoyl-CoA_hydra/iso"/>
</dbReference>
<evidence type="ECO:0000256" key="1">
    <source>
        <dbReference type="ARBA" id="ARBA00005254"/>
    </source>
</evidence>
<proteinExistence type="inferred from homology"/>
<dbReference type="SUPFAM" id="SSF52096">
    <property type="entry name" value="ClpP/crotonase"/>
    <property type="match status" value="1"/>
</dbReference>